<dbReference type="InterPro" id="IPR002631">
    <property type="entry name" value="Plasmid_rep_OBD"/>
</dbReference>
<name>A0A0H5PZI7_9ZZZZ</name>
<sequence length="210" mass="23696">MTVYHMSTSKSSGNKTRRTRTYTCIVYPDSAPDNWRDIIDGYHIEWAASPLHDRDINADGSAKKPHWHVLLCWDSVKTPEQAGEVAQAVNGTIVQPVQSVRALLRYMCHLDNPDKAQYDKAMLETHGGLDASSALRTADVAVSVLVRDMLSWCRDNGVTELCDLMDYAAECEPDWWDALLHSCAYVVGQYLKSRRYKLEMQALQGGRTDE</sequence>
<reference evidence="3" key="1">
    <citation type="submission" date="2015-06" db="EMBL/GenBank/DDBJ databases">
        <authorList>
            <person name="Joergensen T."/>
        </authorList>
    </citation>
    <scope>NUCLEOTIDE SEQUENCE</scope>
    <source>
        <plasmid evidence="3">pRGRH0290</plasmid>
    </source>
</reference>
<proteinExistence type="predicted"/>
<dbReference type="GO" id="GO:0003677">
    <property type="term" value="F:DNA binding"/>
    <property type="evidence" value="ECO:0007669"/>
    <property type="project" value="InterPro"/>
</dbReference>
<dbReference type="Gene3D" id="3.40.1310.30">
    <property type="match status" value="1"/>
</dbReference>
<accession>A0A0H5PZI7</accession>
<organism evidence="3">
    <name type="scientific">uncultured prokaryote</name>
    <dbReference type="NCBI Taxonomy" id="198431"/>
    <lineage>
        <taxon>unclassified sequences</taxon>
        <taxon>environmental samples</taxon>
    </lineage>
</organism>
<protein>
    <recommendedName>
        <fullName evidence="4">Replication protein</fullName>
    </recommendedName>
</protein>
<dbReference type="Pfam" id="PF01719">
    <property type="entry name" value="Rep_OBD"/>
    <property type="match status" value="1"/>
</dbReference>
<dbReference type="GO" id="GO:0003916">
    <property type="term" value="F:DNA topoisomerase activity"/>
    <property type="evidence" value="ECO:0007669"/>
    <property type="project" value="InterPro"/>
</dbReference>
<evidence type="ECO:0000313" key="3">
    <source>
        <dbReference type="EMBL" id="CRY94590.1"/>
    </source>
</evidence>
<dbReference type="InterPro" id="IPR053923">
    <property type="entry name" value="RepB_C"/>
</dbReference>
<evidence type="ECO:0008006" key="4">
    <source>
        <dbReference type="Google" id="ProtNLM"/>
    </source>
</evidence>
<dbReference type="Pfam" id="PF21861">
    <property type="entry name" value="RepB_C"/>
    <property type="match status" value="1"/>
</dbReference>
<keyword evidence="3" id="KW-0614">Plasmid</keyword>
<dbReference type="EMBL" id="LN852962">
    <property type="protein sequence ID" value="CRY94590.1"/>
    <property type="molecule type" value="Genomic_DNA"/>
</dbReference>
<evidence type="ECO:0000259" key="1">
    <source>
        <dbReference type="Pfam" id="PF01719"/>
    </source>
</evidence>
<feature type="domain" description="Replication protein RepB C-terminal" evidence="2">
    <location>
        <begin position="145"/>
        <end position="196"/>
    </location>
</feature>
<evidence type="ECO:0000259" key="2">
    <source>
        <dbReference type="Pfam" id="PF21861"/>
    </source>
</evidence>
<feature type="domain" description="Plasmid replication protein origin binding" evidence="1">
    <location>
        <begin position="15"/>
        <end position="130"/>
    </location>
</feature>
<reference evidence="3" key="2">
    <citation type="submission" date="2015-07" db="EMBL/GenBank/DDBJ databases">
        <title>Plasmids, circular viruses and viroids from rat gut.</title>
        <authorList>
            <person name="Jorgensen T.J."/>
            <person name="Hansen M.A."/>
            <person name="Xu Z."/>
            <person name="Tabak M.A."/>
            <person name="Sorensen S.J."/>
            <person name="Hansen L.H."/>
        </authorList>
    </citation>
    <scope>NUCLEOTIDE SEQUENCE</scope>
    <source>
        <plasmid evidence="3">pRGRH0290</plasmid>
    </source>
</reference>
<geneLocation type="plasmid" evidence="3">
    <name>pRGRH0290</name>
</geneLocation>
<dbReference type="AlphaFoldDB" id="A0A0H5PZI7"/>
<dbReference type="GO" id="GO:0006260">
    <property type="term" value="P:DNA replication"/>
    <property type="evidence" value="ECO:0007669"/>
    <property type="project" value="InterPro"/>
</dbReference>